<dbReference type="InterPro" id="IPR020568">
    <property type="entry name" value="Ribosomal_Su5_D2-typ_SF"/>
</dbReference>
<dbReference type="GO" id="GO:0006412">
    <property type="term" value="P:translation"/>
    <property type="evidence" value="ECO:0007669"/>
    <property type="project" value="UniProtKB-UniRule"/>
</dbReference>
<keyword evidence="8" id="KW-1185">Reference proteome</keyword>
<dbReference type="SUPFAM" id="SSF54211">
    <property type="entry name" value="Ribosomal protein S5 domain 2-like"/>
    <property type="match status" value="1"/>
</dbReference>
<dbReference type="EMBL" id="ACCL02000010">
    <property type="protein sequence ID" value="EET60622.1"/>
    <property type="molecule type" value="Genomic_DNA"/>
</dbReference>
<dbReference type="HAMAP" id="MF_00532_B">
    <property type="entry name" value="Ribosomal_uS9_B"/>
    <property type="match status" value="1"/>
</dbReference>
<reference evidence="7" key="1">
    <citation type="submission" date="2009-07" db="EMBL/GenBank/DDBJ databases">
        <authorList>
            <person name="Weinstock G."/>
            <person name="Sodergren E."/>
            <person name="Clifton S."/>
            <person name="Fulton L."/>
            <person name="Fulton B."/>
            <person name="Courtney L."/>
            <person name="Fronick C."/>
            <person name="Harrison M."/>
            <person name="Strong C."/>
            <person name="Farmer C."/>
            <person name="Delahaunty K."/>
            <person name="Markovic C."/>
            <person name="Hall O."/>
            <person name="Minx P."/>
            <person name="Tomlinson C."/>
            <person name="Mitreva M."/>
            <person name="Nelson J."/>
            <person name="Hou S."/>
            <person name="Wollam A."/>
            <person name="Pepin K.H."/>
            <person name="Johnson M."/>
            <person name="Bhonagiri V."/>
            <person name="Nash W.E."/>
            <person name="Warren W."/>
            <person name="Chinwalla A."/>
            <person name="Mardis E.R."/>
            <person name="Wilson R.K."/>
        </authorList>
    </citation>
    <scope>NUCLEOTIDE SEQUENCE [LARGE SCALE GENOMIC DNA]</scope>
    <source>
        <strain evidence="7">DSM 14469</strain>
    </source>
</reference>
<evidence type="ECO:0000256" key="6">
    <source>
        <dbReference type="RuleBase" id="RU003815"/>
    </source>
</evidence>
<dbReference type="GO" id="GO:0022627">
    <property type="term" value="C:cytosolic small ribosomal subunit"/>
    <property type="evidence" value="ECO:0007669"/>
    <property type="project" value="TreeGrafter"/>
</dbReference>
<evidence type="ECO:0000313" key="7">
    <source>
        <dbReference type="EMBL" id="EET60622.1"/>
    </source>
</evidence>
<evidence type="ECO:0000256" key="1">
    <source>
        <dbReference type="ARBA" id="ARBA00005251"/>
    </source>
</evidence>
<dbReference type="InterPro" id="IPR023035">
    <property type="entry name" value="Ribosomal_uS9_bac/plastid"/>
</dbReference>
<dbReference type="FunFam" id="3.30.230.10:FF:000001">
    <property type="entry name" value="30S ribosomal protein S9"/>
    <property type="match status" value="1"/>
</dbReference>
<dbReference type="PROSITE" id="PS00360">
    <property type="entry name" value="RIBOSOMAL_S9"/>
    <property type="match status" value="1"/>
</dbReference>
<dbReference type="InterPro" id="IPR020574">
    <property type="entry name" value="Ribosomal_uS9_CS"/>
</dbReference>
<dbReference type="GO" id="GO:0003723">
    <property type="term" value="F:RNA binding"/>
    <property type="evidence" value="ECO:0007669"/>
    <property type="project" value="TreeGrafter"/>
</dbReference>
<dbReference type="RefSeq" id="WP_006862231.1">
    <property type="nucleotide sequence ID" value="NZ_ACCL02000010.1"/>
</dbReference>
<gene>
    <name evidence="5 7" type="primary">rpsI</name>
    <name evidence="7" type="ORF">BRYFOR_07440</name>
</gene>
<organism evidence="7 8">
    <name type="scientific">Marvinbryantia formatexigens DSM 14469</name>
    <dbReference type="NCBI Taxonomy" id="478749"/>
    <lineage>
        <taxon>Bacteria</taxon>
        <taxon>Bacillati</taxon>
        <taxon>Bacillota</taxon>
        <taxon>Clostridia</taxon>
        <taxon>Lachnospirales</taxon>
        <taxon>Lachnospiraceae</taxon>
        <taxon>Marvinbryantia</taxon>
    </lineage>
</organism>
<evidence type="ECO:0000256" key="5">
    <source>
        <dbReference type="HAMAP-Rule" id="MF_00532"/>
    </source>
</evidence>
<dbReference type="STRING" id="168384.SAMN05660368_02058"/>
<dbReference type="InterPro" id="IPR000754">
    <property type="entry name" value="Ribosomal_uS9"/>
</dbReference>
<dbReference type="Pfam" id="PF00380">
    <property type="entry name" value="Ribosomal_S9"/>
    <property type="match status" value="1"/>
</dbReference>
<evidence type="ECO:0000256" key="3">
    <source>
        <dbReference type="ARBA" id="ARBA00023274"/>
    </source>
</evidence>
<dbReference type="Proteomes" id="UP000005561">
    <property type="component" value="Unassembled WGS sequence"/>
</dbReference>
<dbReference type="eggNOG" id="COG0103">
    <property type="taxonomic scope" value="Bacteria"/>
</dbReference>
<proteinExistence type="inferred from homology"/>
<evidence type="ECO:0000256" key="4">
    <source>
        <dbReference type="ARBA" id="ARBA00035259"/>
    </source>
</evidence>
<sequence>MANSRYYGTGRRKKSIARVYLVPGTGKITINKRDIDNYLGLETLKVIVRQPLVATETADKFDVLVNVRGGGTSGQAGAIRHGISRALLQADPDYRPVLKKAGFLTRDPRMKERKKYGLKAARRAPQFSKR</sequence>
<dbReference type="OrthoDB" id="9803965at2"/>
<dbReference type="InterPro" id="IPR014721">
    <property type="entry name" value="Ribsml_uS5_D2-typ_fold_subgr"/>
</dbReference>
<evidence type="ECO:0000256" key="2">
    <source>
        <dbReference type="ARBA" id="ARBA00022980"/>
    </source>
</evidence>
<dbReference type="GO" id="GO:0003735">
    <property type="term" value="F:structural constituent of ribosome"/>
    <property type="evidence" value="ECO:0007669"/>
    <property type="project" value="InterPro"/>
</dbReference>
<comment type="similarity">
    <text evidence="1 5 6">Belongs to the universal ribosomal protein uS9 family.</text>
</comment>
<keyword evidence="2 5" id="KW-0689">Ribosomal protein</keyword>
<dbReference type="Gene3D" id="3.30.230.10">
    <property type="match status" value="1"/>
</dbReference>
<dbReference type="PANTHER" id="PTHR21569:SF1">
    <property type="entry name" value="SMALL RIBOSOMAL SUBUNIT PROTEIN US9M"/>
    <property type="match status" value="1"/>
</dbReference>
<evidence type="ECO:0000313" key="8">
    <source>
        <dbReference type="Proteomes" id="UP000005561"/>
    </source>
</evidence>
<dbReference type="PANTHER" id="PTHR21569">
    <property type="entry name" value="RIBOSOMAL PROTEIN S9"/>
    <property type="match status" value="1"/>
</dbReference>
<dbReference type="AlphaFoldDB" id="C6LFN7"/>
<keyword evidence="3 5" id="KW-0687">Ribonucleoprotein</keyword>
<dbReference type="NCBIfam" id="NF001099">
    <property type="entry name" value="PRK00132.1"/>
    <property type="match status" value="1"/>
</dbReference>
<comment type="caution">
    <text evidence="7">The sequence shown here is derived from an EMBL/GenBank/DDBJ whole genome shotgun (WGS) entry which is preliminary data.</text>
</comment>
<name>C6LFN7_9FIRM</name>
<protein>
    <recommendedName>
        <fullName evidence="4 5">Small ribosomal subunit protein uS9</fullName>
    </recommendedName>
</protein>
<accession>C6LFN7</accession>